<protein>
    <submittedName>
        <fullName evidence="1">Uncharacterized protein</fullName>
    </submittedName>
</protein>
<accession>A0A392SYH7</accession>
<keyword evidence="2" id="KW-1185">Reference proteome</keyword>
<reference evidence="1 2" key="1">
    <citation type="journal article" date="2018" name="Front. Plant Sci.">
        <title>Red Clover (Trifolium pratense) and Zigzag Clover (T. medium) - A Picture of Genomic Similarities and Differences.</title>
        <authorList>
            <person name="Dluhosova J."/>
            <person name="Istvanek J."/>
            <person name="Nedelnik J."/>
            <person name="Repkova J."/>
        </authorList>
    </citation>
    <scope>NUCLEOTIDE SEQUENCE [LARGE SCALE GENOMIC DNA]</scope>
    <source>
        <strain evidence="2">cv. 10/8</strain>
        <tissue evidence="1">Leaf</tissue>
    </source>
</reference>
<dbReference type="Proteomes" id="UP000265520">
    <property type="component" value="Unassembled WGS sequence"/>
</dbReference>
<feature type="non-terminal residue" evidence="1">
    <location>
        <position position="54"/>
    </location>
</feature>
<evidence type="ECO:0000313" key="2">
    <source>
        <dbReference type="Proteomes" id="UP000265520"/>
    </source>
</evidence>
<dbReference type="EMBL" id="LXQA010454886">
    <property type="protein sequence ID" value="MCI52920.1"/>
    <property type="molecule type" value="Genomic_DNA"/>
</dbReference>
<sequence>MMKVVGFSWFPARTRLRRATQWGIRINEERITMIERLIDMEGIDNRPKQAAGDE</sequence>
<name>A0A392SYH7_9FABA</name>
<dbReference type="AlphaFoldDB" id="A0A392SYH7"/>
<comment type="caution">
    <text evidence="1">The sequence shown here is derived from an EMBL/GenBank/DDBJ whole genome shotgun (WGS) entry which is preliminary data.</text>
</comment>
<proteinExistence type="predicted"/>
<organism evidence="1 2">
    <name type="scientific">Trifolium medium</name>
    <dbReference type="NCBI Taxonomy" id="97028"/>
    <lineage>
        <taxon>Eukaryota</taxon>
        <taxon>Viridiplantae</taxon>
        <taxon>Streptophyta</taxon>
        <taxon>Embryophyta</taxon>
        <taxon>Tracheophyta</taxon>
        <taxon>Spermatophyta</taxon>
        <taxon>Magnoliopsida</taxon>
        <taxon>eudicotyledons</taxon>
        <taxon>Gunneridae</taxon>
        <taxon>Pentapetalae</taxon>
        <taxon>rosids</taxon>
        <taxon>fabids</taxon>
        <taxon>Fabales</taxon>
        <taxon>Fabaceae</taxon>
        <taxon>Papilionoideae</taxon>
        <taxon>50 kb inversion clade</taxon>
        <taxon>NPAAA clade</taxon>
        <taxon>Hologalegina</taxon>
        <taxon>IRL clade</taxon>
        <taxon>Trifolieae</taxon>
        <taxon>Trifolium</taxon>
    </lineage>
</organism>
<evidence type="ECO:0000313" key="1">
    <source>
        <dbReference type="EMBL" id="MCI52920.1"/>
    </source>
</evidence>